<evidence type="ECO:0000313" key="1">
    <source>
        <dbReference type="EMBL" id="NVO83927.1"/>
    </source>
</evidence>
<dbReference type="EMBL" id="JABKAV010000006">
    <property type="protein sequence ID" value="NVO83927.1"/>
    <property type="molecule type" value="Genomic_DNA"/>
</dbReference>
<evidence type="ECO:0008006" key="3">
    <source>
        <dbReference type="Google" id="ProtNLM"/>
    </source>
</evidence>
<proteinExistence type="predicted"/>
<protein>
    <recommendedName>
        <fullName evidence="3">CheW-like domain-containing protein</fullName>
    </recommendedName>
</protein>
<accession>A0ABX2Q0X4</accession>
<organism evidence="1 2">
    <name type="scientific">Hymenobacter terrestris</name>
    <dbReference type="NCBI Taxonomy" id="2748310"/>
    <lineage>
        <taxon>Bacteria</taxon>
        <taxon>Pseudomonadati</taxon>
        <taxon>Bacteroidota</taxon>
        <taxon>Cytophagia</taxon>
        <taxon>Cytophagales</taxon>
        <taxon>Hymenobacteraceae</taxon>
        <taxon>Hymenobacter</taxon>
    </lineage>
</organism>
<dbReference type="RefSeq" id="WP_176897982.1">
    <property type="nucleotide sequence ID" value="NZ_JABKAV010000006.1"/>
</dbReference>
<evidence type="ECO:0000313" key="2">
    <source>
        <dbReference type="Proteomes" id="UP000626554"/>
    </source>
</evidence>
<name>A0ABX2Q0X4_9BACT</name>
<sequence>MDEAAKSMQQYSSEGTPVELEILSGHLLFVDPLYLLDIRENVAALDMAEVIKSPIQFIQQLESAFFPYGGWVLLGYSKVSKSNDRLTIPVSCIHHFHSEVRAEVEAAVAKETPVFATDSGMCLVLDLGNFGLLSEALDIDSLLGHDKNAIVDYIERMNRLLGNRGWACIQNPGLGLGFDFAGSGLFRILL</sequence>
<reference evidence="1 2" key="1">
    <citation type="submission" date="2020-05" db="EMBL/GenBank/DDBJ databases">
        <title>Hymenobacter terrestris sp. nov. and Hymenobacter lapidiphilus sp. nov., isolated from regoliths in Antarctica.</title>
        <authorList>
            <person name="Sedlacek I."/>
            <person name="Pantucek R."/>
            <person name="Zeman M."/>
            <person name="Holochova P."/>
            <person name="Kralova S."/>
            <person name="Stankova E."/>
            <person name="Sedo O."/>
            <person name="Micenkova L."/>
            <person name="Svec P."/>
            <person name="Gupta V."/>
            <person name="Sood U."/>
            <person name="Korpole U.S."/>
            <person name="Lal R."/>
        </authorList>
    </citation>
    <scope>NUCLEOTIDE SEQUENCE [LARGE SCALE GENOMIC DNA]</scope>
    <source>
        <strain evidence="1 2">P5252</strain>
    </source>
</reference>
<keyword evidence="2" id="KW-1185">Reference proteome</keyword>
<dbReference type="Proteomes" id="UP000626554">
    <property type="component" value="Unassembled WGS sequence"/>
</dbReference>
<gene>
    <name evidence="1" type="ORF">HW556_03445</name>
</gene>
<comment type="caution">
    <text evidence="1">The sequence shown here is derived from an EMBL/GenBank/DDBJ whole genome shotgun (WGS) entry which is preliminary data.</text>
</comment>